<comment type="caution">
    <text evidence="2">The sequence shown here is derived from an EMBL/GenBank/DDBJ whole genome shotgun (WGS) entry which is preliminary data.</text>
</comment>
<dbReference type="OrthoDB" id="912531at2759"/>
<protein>
    <submittedName>
        <fullName evidence="2">Uncharacterized protein</fullName>
    </submittedName>
</protein>
<accession>A0A2G9GIP6</accession>
<feature type="compositionally biased region" description="Acidic residues" evidence="1">
    <location>
        <begin position="41"/>
        <end position="54"/>
    </location>
</feature>
<sequence>MESSLTKLEIDAVLQLIQLSGNSADDFHVFWVDVCGEKDEEKEEIVEEDEDENKEESVGESWNNLDKLAAEEALPRRRKKLRPIVDIYRETQPLIGNKRPKI</sequence>
<dbReference type="AlphaFoldDB" id="A0A2G9GIP6"/>
<dbReference type="Proteomes" id="UP000231279">
    <property type="component" value="Unassembled WGS sequence"/>
</dbReference>
<evidence type="ECO:0000256" key="1">
    <source>
        <dbReference type="SAM" id="MobiDB-lite"/>
    </source>
</evidence>
<dbReference type="EMBL" id="NKXS01004872">
    <property type="protein sequence ID" value="PIN05163.1"/>
    <property type="molecule type" value="Genomic_DNA"/>
</dbReference>
<organism evidence="2 3">
    <name type="scientific">Handroanthus impetiginosus</name>
    <dbReference type="NCBI Taxonomy" id="429701"/>
    <lineage>
        <taxon>Eukaryota</taxon>
        <taxon>Viridiplantae</taxon>
        <taxon>Streptophyta</taxon>
        <taxon>Embryophyta</taxon>
        <taxon>Tracheophyta</taxon>
        <taxon>Spermatophyta</taxon>
        <taxon>Magnoliopsida</taxon>
        <taxon>eudicotyledons</taxon>
        <taxon>Gunneridae</taxon>
        <taxon>Pentapetalae</taxon>
        <taxon>asterids</taxon>
        <taxon>lamiids</taxon>
        <taxon>Lamiales</taxon>
        <taxon>Bignoniaceae</taxon>
        <taxon>Crescentiina</taxon>
        <taxon>Tabebuia alliance</taxon>
        <taxon>Handroanthus</taxon>
    </lineage>
</organism>
<proteinExistence type="predicted"/>
<evidence type="ECO:0000313" key="2">
    <source>
        <dbReference type="EMBL" id="PIN05163.1"/>
    </source>
</evidence>
<reference evidence="3" key="1">
    <citation type="journal article" date="2018" name="Gigascience">
        <title>Genome assembly of the Pink Ipe (Handroanthus impetiginosus, Bignoniaceae), a highly valued, ecologically keystone Neotropical timber forest tree.</title>
        <authorList>
            <person name="Silva-Junior O.B."/>
            <person name="Grattapaglia D."/>
            <person name="Novaes E."/>
            <person name="Collevatti R.G."/>
        </authorList>
    </citation>
    <scope>NUCLEOTIDE SEQUENCE [LARGE SCALE GENOMIC DNA]</scope>
    <source>
        <strain evidence="3">cv. UFG-1</strain>
    </source>
</reference>
<gene>
    <name evidence="2" type="ORF">CDL12_22296</name>
</gene>
<evidence type="ECO:0000313" key="3">
    <source>
        <dbReference type="Proteomes" id="UP000231279"/>
    </source>
</evidence>
<feature type="region of interest" description="Disordered" evidence="1">
    <location>
        <begin position="41"/>
        <end position="61"/>
    </location>
</feature>
<name>A0A2G9GIP6_9LAMI</name>
<keyword evidence="3" id="KW-1185">Reference proteome</keyword>